<dbReference type="EMBL" id="CP001322">
    <property type="protein sequence ID" value="ACL01717.1"/>
    <property type="molecule type" value="Genomic_DNA"/>
</dbReference>
<dbReference type="SUPFAM" id="SSF56801">
    <property type="entry name" value="Acetyl-CoA synthetase-like"/>
    <property type="match status" value="1"/>
</dbReference>
<dbReference type="InterPro" id="IPR000873">
    <property type="entry name" value="AMP-dep_synth/lig_dom"/>
</dbReference>
<dbReference type="GO" id="GO:0046872">
    <property type="term" value="F:metal ion binding"/>
    <property type="evidence" value="ECO:0007669"/>
    <property type="project" value="UniProtKB-KW"/>
</dbReference>
<keyword evidence="4" id="KW-0547">Nucleotide-binding</keyword>
<dbReference type="GO" id="GO:0005524">
    <property type="term" value="F:ATP binding"/>
    <property type="evidence" value="ECO:0007669"/>
    <property type="project" value="UniProtKB-KW"/>
</dbReference>
<gene>
    <name evidence="10" type="ordered locus">Dalk_0007</name>
</gene>
<sequence>MMGKTPNMTDYQKEYDEFKWEVPEYFNFAGDVIDKWAQDPEKLAMLWVDDDGNEVRKTFAQLSAASKKLANLLTSLGVGQGDVVMVVLPRNIEWWEVFTACIRMGALLAPGTTQLTSKDLQFRANKAEASCIITNPELAEKFDKVAEECPTVKSKIIITEPREDWTFYTEAVEAASDQFETAKTKSSDNCLVYFTSGTVGFPKMALHTHASYPIGHQVTGKYWLDLKPEDMHWNVSDTGWAKAAWSSYFGPWNMGAAQFIHHTDRFDPIKTLELLAQYPITTMCGAPTIYRMLVLQDLGQFKFPTLRHCVGAGEPLNPEIIEVWKKATGCVIRDGYGQTETVLLAGSFPCIEPRFGSMGRPTPGIELKVIDEDCNELPPNTEGDIAIKVKPNRPVGLFKEYWKEPDRTASVYRGDYYLTGDRAYVDEDGYFWFVGRADDVILTSGYRIGPFEVESALIEHPAVAESAVVSSPDETRGEVVKAFVILAGGFTASDELAKELQEHVKNVTAPYKYPRKIEFVDVLPKTVSGKIRRVQLRNQEWGKE</sequence>
<dbReference type="PANTHER" id="PTHR43605:SF10">
    <property type="entry name" value="ACYL-COA SYNTHETASE MEDIUM CHAIN FAMILY MEMBER 3"/>
    <property type="match status" value="1"/>
</dbReference>
<protein>
    <submittedName>
        <fullName evidence="10">AMP-dependent Co-A ligase/synthetase</fullName>
    </submittedName>
</protein>
<evidence type="ECO:0000313" key="11">
    <source>
        <dbReference type="Proteomes" id="UP000000739"/>
    </source>
</evidence>
<dbReference type="FunFam" id="3.30.300.30:FF:000005">
    <property type="entry name" value="Acyl-coenzyme A synthetase ACSM5, mitochondrial"/>
    <property type="match status" value="1"/>
</dbReference>
<evidence type="ECO:0000256" key="3">
    <source>
        <dbReference type="ARBA" id="ARBA00022723"/>
    </source>
</evidence>
<evidence type="ECO:0000259" key="8">
    <source>
        <dbReference type="Pfam" id="PF00501"/>
    </source>
</evidence>
<dbReference type="InterPro" id="IPR045851">
    <property type="entry name" value="AMP-bd_C_sf"/>
</dbReference>
<dbReference type="InterPro" id="IPR051087">
    <property type="entry name" value="Mitochondrial_ACSM"/>
</dbReference>
<dbReference type="GO" id="GO:0004321">
    <property type="term" value="F:fatty-acyl-CoA synthase activity"/>
    <property type="evidence" value="ECO:0007669"/>
    <property type="project" value="TreeGrafter"/>
</dbReference>
<dbReference type="Gene3D" id="3.30.300.30">
    <property type="match status" value="1"/>
</dbReference>
<dbReference type="InterPro" id="IPR025110">
    <property type="entry name" value="AMP-bd_C"/>
</dbReference>
<evidence type="ECO:0000256" key="2">
    <source>
        <dbReference type="ARBA" id="ARBA00022598"/>
    </source>
</evidence>
<evidence type="ECO:0000256" key="7">
    <source>
        <dbReference type="ARBA" id="ARBA00023098"/>
    </source>
</evidence>
<reference evidence="10 11" key="1">
    <citation type="journal article" date="2012" name="Environ. Microbiol.">
        <title>The genome sequence of Desulfatibacillum alkenivorans AK-01: a blueprint for anaerobic alkane oxidation.</title>
        <authorList>
            <person name="Callaghan A.V."/>
            <person name="Morris B.E."/>
            <person name="Pereira I.A."/>
            <person name="McInerney M.J."/>
            <person name="Austin R.N."/>
            <person name="Groves J.T."/>
            <person name="Kukor J.J."/>
            <person name="Suflita J.M."/>
            <person name="Young L.Y."/>
            <person name="Zylstra G.J."/>
            <person name="Wawrik B."/>
        </authorList>
    </citation>
    <scope>NUCLEOTIDE SEQUENCE [LARGE SCALE GENOMIC DNA]</scope>
    <source>
        <strain evidence="10 11">AK-01</strain>
    </source>
</reference>
<evidence type="ECO:0000256" key="5">
    <source>
        <dbReference type="ARBA" id="ARBA00022840"/>
    </source>
</evidence>
<dbReference type="Pfam" id="PF13193">
    <property type="entry name" value="AMP-binding_C"/>
    <property type="match status" value="1"/>
</dbReference>
<dbReference type="InterPro" id="IPR042099">
    <property type="entry name" value="ANL_N_sf"/>
</dbReference>
<evidence type="ECO:0000259" key="9">
    <source>
        <dbReference type="Pfam" id="PF13193"/>
    </source>
</evidence>
<evidence type="ECO:0000313" key="10">
    <source>
        <dbReference type="EMBL" id="ACL01717.1"/>
    </source>
</evidence>
<dbReference type="GO" id="GO:0016405">
    <property type="term" value="F:CoA-ligase activity"/>
    <property type="evidence" value="ECO:0007669"/>
    <property type="project" value="UniProtKB-ARBA"/>
</dbReference>
<organism evidence="10 11">
    <name type="scientific">Desulfatibacillum aliphaticivorans</name>
    <dbReference type="NCBI Taxonomy" id="218208"/>
    <lineage>
        <taxon>Bacteria</taxon>
        <taxon>Pseudomonadati</taxon>
        <taxon>Thermodesulfobacteriota</taxon>
        <taxon>Desulfobacteria</taxon>
        <taxon>Desulfobacterales</taxon>
        <taxon>Desulfatibacillaceae</taxon>
        <taxon>Desulfatibacillum</taxon>
    </lineage>
</organism>
<dbReference type="Pfam" id="PF00501">
    <property type="entry name" value="AMP-binding"/>
    <property type="match status" value="1"/>
</dbReference>
<dbReference type="FunFam" id="3.40.50.12780:FF:000007">
    <property type="entry name" value="Acyl-coenzyme A synthetase ACSM2A, mitochondrial"/>
    <property type="match status" value="1"/>
</dbReference>
<keyword evidence="3" id="KW-0479">Metal-binding</keyword>
<dbReference type="GO" id="GO:0006633">
    <property type="term" value="P:fatty acid biosynthetic process"/>
    <property type="evidence" value="ECO:0007669"/>
    <property type="project" value="TreeGrafter"/>
</dbReference>
<keyword evidence="7" id="KW-0443">Lipid metabolism</keyword>
<evidence type="ECO:0000256" key="6">
    <source>
        <dbReference type="ARBA" id="ARBA00022842"/>
    </source>
</evidence>
<evidence type="ECO:0000256" key="4">
    <source>
        <dbReference type="ARBA" id="ARBA00022741"/>
    </source>
</evidence>
<dbReference type="Gene3D" id="3.40.50.12780">
    <property type="entry name" value="N-terminal domain of ligase-like"/>
    <property type="match status" value="1"/>
</dbReference>
<keyword evidence="11" id="KW-1185">Reference proteome</keyword>
<keyword evidence="6" id="KW-0460">Magnesium</keyword>
<dbReference type="eggNOG" id="COG0365">
    <property type="taxonomic scope" value="Bacteria"/>
</dbReference>
<keyword evidence="2 10" id="KW-0436">Ligase</keyword>
<feature type="domain" description="AMP-dependent synthetase/ligase" evidence="8">
    <location>
        <begin position="36"/>
        <end position="402"/>
    </location>
</feature>
<keyword evidence="5" id="KW-0067">ATP-binding</keyword>
<comment type="similarity">
    <text evidence="1">Belongs to the ATP-dependent AMP-binding enzyme family.</text>
</comment>
<accession>B8FFM3</accession>
<dbReference type="GO" id="GO:0015645">
    <property type="term" value="F:fatty acid ligase activity"/>
    <property type="evidence" value="ECO:0007669"/>
    <property type="project" value="TreeGrafter"/>
</dbReference>
<evidence type="ECO:0000256" key="1">
    <source>
        <dbReference type="ARBA" id="ARBA00006432"/>
    </source>
</evidence>
<feature type="domain" description="AMP-binding enzyme C-terminal" evidence="9">
    <location>
        <begin position="452"/>
        <end position="530"/>
    </location>
</feature>
<dbReference type="RefSeq" id="WP_012609157.1">
    <property type="nucleotide sequence ID" value="NC_011768.1"/>
</dbReference>
<dbReference type="GO" id="GO:0006637">
    <property type="term" value="P:acyl-CoA metabolic process"/>
    <property type="evidence" value="ECO:0007669"/>
    <property type="project" value="TreeGrafter"/>
</dbReference>
<dbReference type="Proteomes" id="UP000000739">
    <property type="component" value="Chromosome"/>
</dbReference>
<dbReference type="PANTHER" id="PTHR43605">
    <property type="entry name" value="ACYL-COENZYME A SYNTHETASE"/>
    <property type="match status" value="1"/>
</dbReference>
<dbReference type="KEGG" id="dal:Dalk_0007"/>
<proteinExistence type="inferred from homology"/>
<name>B8FFM3_DESAL</name>
<dbReference type="HOGENOM" id="CLU_000022_59_10_7"/>
<dbReference type="AlphaFoldDB" id="B8FFM3"/>